<sequence length="132" mass="15113">MRRLWTASMPESSPMAVVTVAEDRRGRMRSEKKEIRDVGRKDLGEKRFNCNEEAEECEESVMAMDFMGENFSILSRQTPSPNPTCSFPTFPVPTPLRPPDSRIPTSWFFGEIFVGNLDIGEESDCRKLDFEV</sequence>
<organism evidence="1 2">
    <name type="scientific">Mikania micrantha</name>
    <name type="common">bitter vine</name>
    <dbReference type="NCBI Taxonomy" id="192012"/>
    <lineage>
        <taxon>Eukaryota</taxon>
        <taxon>Viridiplantae</taxon>
        <taxon>Streptophyta</taxon>
        <taxon>Embryophyta</taxon>
        <taxon>Tracheophyta</taxon>
        <taxon>Spermatophyta</taxon>
        <taxon>Magnoliopsida</taxon>
        <taxon>eudicotyledons</taxon>
        <taxon>Gunneridae</taxon>
        <taxon>Pentapetalae</taxon>
        <taxon>asterids</taxon>
        <taxon>campanulids</taxon>
        <taxon>Asterales</taxon>
        <taxon>Asteraceae</taxon>
        <taxon>Asteroideae</taxon>
        <taxon>Heliantheae alliance</taxon>
        <taxon>Eupatorieae</taxon>
        <taxon>Mikania</taxon>
    </lineage>
</organism>
<keyword evidence="2" id="KW-1185">Reference proteome</keyword>
<protein>
    <submittedName>
        <fullName evidence="1">Uncharacterized protein</fullName>
    </submittedName>
</protein>
<accession>A0A5N6PY69</accession>
<evidence type="ECO:0000313" key="2">
    <source>
        <dbReference type="Proteomes" id="UP000326396"/>
    </source>
</evidence>
<reference evidence="1 2" key="1">
    <citation type="submission" date="2019-05" db="EMBL/GenBank/DDBJ databases">
        <title>Mikania micrantha, genome provides insights into the molecular mechanism of rapid growth.</title>
        <authorList>
            <person name="Liu B."/>
        </authorList>
    </citation>
    <scope>NUCLEOTIDE SEQUENCE [LARGE SCALE GENOMIC DNA]</scope>
    <source>
        <strain evidence="1">NLD-2019</strain>
        <tissue evidence="1">Leaf</tissue>
    </source>
</reference>
<evidence type="ECO:0000313" key="1">
    <source>
        <dbReference type="EMBL" id="KAD7477324.1"/>
    </source>
</evidence>
<proteinExistence type="predicted"/>
<dbReference type="EMBL" id="SZYD01000001">
    <property type="protein sequence ID" value="KAD7477324.1"/>
    <property type="molecule type" value="Genomic_DNA"/>
</dbReference>
<comment type="caution">
    <text evidence="1">The sequence shown here is derived from an EMBL/GenBank/DDBJ whole genome shotgun (WGS) entry which is preliminary data.</text>
</comment>
<name>A0A5N6PY69_9ASTR</name>
<gene>
    <name evidence="1" type="ORF">E3N88_00460</name>
</gene>
<dbReference type="Proteomes" id="UP000326396">
    <property type="component" value="Linkage Group LG1"/>
</dbReference>
<dbReference type="AlphaFoldDB" id="A0A5N6PY69"/>